<name>A0A8H5H6M3_9AGAR</name>
<feature type="compositionally biased region" description="Polar residues" evidence="1">
    <location>
        <begin position="419"/>
        <end position="437"/>
    </location>
</feature>
<dbReference type="EMBL" id="JAACJP010000023">
    <property type="protein sequence ID" value="KAF5377667.1"/>
    <property type="molecule type" value="Genomic_DNA"/>
</dbReference>
<feature type="region of interest" description="Disordered" evidence="1">
    <location>
        <begin position="1"/>
        <end position="40"/>
    </location>
</feature>
<evidence type="ECO:0000256" key="1">
    <source>
        <dbReference type="SAM" id="MobiDB-lite"/>
    </source>
</evidence>
<feature type="compositionally biased region" description="Polar residues" evidence="1">
    <location>
        <begin position="1"/>
        <end position="10"/>
    </location>
</feature>
<feature type="compositionally biased region" description="Polar residues" evidence="1">
    <location>
        <begin position="283"/>
        <end position="361"/>
    </location>
</feature>
<organism evidence="3 4">
    <name type="scientific">Tricholomella constricta</name>
    <dbReference type="NCBI Taxonomy" id="117010"/>
    <lineage>
        <taxon>Eukaryota</taxon>
        <taxon>Fungi</taxon>
        <taxon>Dikarya</taxon>
        <taxon>Basidiomycota</taxon>
        <taxon>Agaricomycotina</taxon>
        <taxon>Agaricomycetes</taxon>
        <taxon>Agaricomycetidae</taxon>
        <taxon>Agaricales</taxon>
        <taxon>Tricholomatineae</taxon>
        <taxon>Lyophyllaceae</taxon>
        <taxon>Tricholomella</taxon>
    </lineage>
</organism>
<dbReference type="Gene3D" id="1.10.150.60">
    <property type="entry name" value="ARID DNA-binding domain"/>
    <property type="match status" value="1"/>
</dbReference>
<feature type="region of interest" description="Disordered" evidence="1">
    <location>
        <begin position="275"/>
        <end position="461"/>
    </location>
</feature>
<feature type="compositionally biased region" description="Polar residues" evidence="1">
    <location>
        <begin position="94"/>
        <end position="136"/>
    </location>
</feature>
<dbReference type="SMART" id="SM01014">
    <property type="entry name" value="ARID"/>
    <property type="match status" value="1"/>
</dbReference>
<feature type="domain" description="ARID" evidence="2">
    <location>
        <begin position="141"/>
        <end position="269"/>
    </location>
</feature>
<dbReference type="InterPro" id="IPR001606">
    <property type="entry name" value="ARID_dom"/>
</dbReference>
<dbReference type="PROSITE" id="PS51011">
    <property type="entry name" value="ARID"/>
    <property type="match status" value="1"/>
</dbReference>
<dbReference type="Proteomes" id="UP000565441">
    <property type="component" value="Unassembled WGS sequence"/>
</dbReference>
<dbReference type="AlphaFoldDB" id="A0A8H5H6M3"/>
<evidence type="ECO:0000313" key="4">
    <source>
        <dbReference type="Proteomes" id="UP000565441"/>
    </source>
</evidence>
<feature type="region of interest" description="Disordered" evidence="1">
    <location>
        <begin position="61"/>
        <end position="136"/>
    </location>
</feature>
<dbReference type="GO" id="GO:0003677">
    <property type="term" value="F:DNA binding"/>
    <property type="evidence" value="ECO:0007669"/>
    <property type="project" value="InterPro"/>
</dbReference>
<dbReference type="OrthoDB" id="1938591at2759"/>
<feature type="compositionally biased region" description="Basic and acidic residues" evidence="1">
    <location>
        <begin position="395"/>
        <end position="406"/>
    </location>
</feature>
<accession>A0A8H5H6M3</accession>
<protein>
    <recommendedName>
        <fullName evidence="2">ARID domain-containing protein</fullName>
    </recommendedName>
</protein>
<comment type="caution">
    <text evidence="3">The sequence shown here is derived from an EMBL/GenBank/DDBJ whole genome shotgun (WGS) entry which is preliminary data.</text>
</comment>
<evidence type="ECO:0000259" key="2">
    <source>
        <dbReference type="PROSITE" id="PS51011"/>
    </source>
</evidence>
<gene>
    <name evidence="3" type="ORF">D9615_005273</name>
</gene>
<sequence>MVPQNGQPTASRPRLQQPGLPSFMAPNPAFDPSPYFNNLDPTQAAKQMAALTAASQARIANSRPTPLLNPPSGTNSAPFLGGTIPPNYPAANYDPSSGSSTQHATFQMPNNLPTSNSSSFLDSMSHQASRNVPQSNNTTLKQRQQGFMNGLANVMATLGTPLPPSLTGVPTPSYDPNTSRWKHLEPSSEIGFLRLAGKDINLFKLWGSVFQSGGGHAATANNGWGAILAQFNLPEEIPQPPPNVGTVSVAQTVAQLYMTMLYPFEQWYKNNMQDQQRKALASRQANQQATMDSSSHNRLPNGSQPGQIQRGPSLTSMAPASGTVPPSTINGSSPFPQSSIPHTPTQRPESTASNQAISDASHNIPGGLPHGIQANGLAGSSDGNVLDPEIQGIKRKLDYDERDGKRARQKLGSEPPPDNISSAISTAVDRSSSVTTCSAAPQAPTTMPAPPRPRQQPSRRKIEYVPLAREVETYGGRDLKFLETELANHPQRRPIRDINDWGTVDIEALTMSIRSRLSNELSYALTTFTLLSTMRGQTPGSGFPVFQSPDLFDEVLDLLEEQAFGDAEDAEGELLQTDSPIVTHHELVNLVYESESQPFAVLIPRQGSKDPKLGPRQRPGQFILAILNIIRNLSTIPDNLEFISRHTRLIDLMLRLCSVTYDEDGTPSPASSALSLGDLAHVRKDVLYTLSNIASNVHLSTPSPHITFRMATRVFQLISSYLIDPTEAISPLACVQVTGIPPTGNLKPPALADVALDVFSRLSQADSNRQIISKSVAQTSLIRLFEALVHRLPVVDADFQLMTRDVWLSYLEKTIMAMYSLAFLAPPPVKQKLKANRALGFRAVMLRMIQKFLMTHDSRVWFVVCTRRAVEAMKVLDDAEDCFDTSKSAVPTMSFGMGYGEAGDNGSERGTGLLGGHRDITWEMLMLREVQADEVLFGELESLSRVEC</sequence>
<proteinExistence type="predicted"/>
<dbReference type="Pfam" id="PF01388">
    <property type="entry name" value="ARID"/>
    <property type="match status" value="1"/>
</dbReference>
<keyword evidence="4" id="KW-1185">Reference proteome</keyword>
<dbReference type="InterPro" id="IPR036431">
    <property type="entry name" value="ARID_dom_sf"/>
</dbReference>
<reference evidence="3 4" key="1">
    <citation type="journal article" date="2020" name="ISME J.">
        <title>Uncovering the hidden diversity of litter-decomposition mechanisms in mushroom-forming fungi.</title>
        <authorList>
            <person name="Floudas D."/>
            <person name="Bentzer J."/>
            <person name="Ahren D."/>
            <person name="Johansson T."/>
            <person name="Persson P."/>
            <person name="Tunlid A."/>
        </authorList>
    </citation>
    <scope>NUCLEOTIDE SEQUENCE [LARGE SCALE GENOMIC DNA]</scope>
    <source>
        <strain evidence="3 4">CBS 661.87</strain>
    </source>
</reference>
<evidence type="ECO:0000313" key="3">
    <source>
        <dbReference type="EMBL" id="KAF5377667.1"/>
    </source>
</evidence>
<dbReference type="SUPFAM" id="SSF46774">
    <property type="entry name" value="ARID-like"/>
    <property type="match status" value="1"/>
</dbReference>